<dbReference type="AlphaFoldDB" id="A0A916Q722"/>
<reference evidence="1" key="1">
    <citation type="submission" date="2020-06" db="EMBL/GenBank/DDBJ databases">
        <title>Characterization of fructooligosaccharide metabolism and fructooligosaccharide-degrading enzymes in human commensal butyrate producers.</title>
        <authorList>
            <person name="Tanno H."/>
            <person name="Fujii T."/>
            <person name="Hirano K."/>
            <person name="Maeno S."/>
            <person name="Tonozuka T."/>
            <person name="Sakamoto M."/>
            <person name="Ohkuma M."/>
            <person name="Tochio T."/>
            <person name="Endo A."/>
        </authorList>
    </citation>
    <scope>NUCLEOTIDE SEQUENCE</scope>
    <source>
        <strain evidence="1">JCM 17466</strain>
    </source>
</reference>
<evidence type="ECO:0000313" key="2">
    <source>
        <dbReference type="Proteomes" id="UP000613208"/>
    </source>
</evidence>
<organism evidence="1 2">
    <name type="scientific">Anaerostipes butyraticus</name>
    <dbReference type="NCBI Taxonomy" id="645466"/>
    <lineage>
        <taxon>Bacteria</taxon>
        <taxon>Bacillati</taxon>
        <taxon>Bacillota</taxon>
        <taxon>Clostridia</taxon>
        <taxon>Lachnospirales</taxon>
        <taxon>Lachnospiraceae</taxon>
        <taxon>Anaerostipes</taxon>
    </lineage>
</organism>
<gene>
    <name evidence="1" type="ORF">ANBU17_19500</name>
</gene>
<evidence type="ECO:0008006" key="3">
    <source>
        <dbReference type="Google" id="ProtNLM"/>
    </source>
</evidence>
<proteinExistence type="predicted"/>
<dbReference type="RefSeq" id="WP_201311304.1">
    <property type="nucleotide sequence ID" value="NZ_BLYI01000043.1"/>
</dbReference>
<evidence type="ECO:0000313" key="1">
    <source>
        <dbReference type="EMBL" id="GFO85603.1"/>
    </source>
</evidence>
<keyword evidence="2" id="KW-1185">Reference proteome</keyword>
<protein>
    <recommendedName>
        <fullName evidence="3">3-isopropylmalate dehydrogenase</fullName>
    </recommendedName>
</protein>
<name>A0A916Q722_9FIRM</name>
<dbReference type="EMBL" id="BLYI01000043">
    <property type="protein sequence ID" value="GFO85603.1"/>
    <property type="molecule type" value="Genomic_DNA"/>
</dbReference>
<sequence>MKQKKQQRPLQWHPAFYADLQIELDSEKQNLIYENEHQLGTKPLEIDVLIIKNKAEEPIFKNIGRIFQRYNIIEYKSPDDYVSISDYYKVYAYAYLYKSEHNIPRREMTITFACSRYPVKLMQYLKREKACEICKMDDGIYHIIGTDIPVQLISIHQLSREKNLWLRSIGGKLSGWKEAEKLIREYKEHKWDKRYRSVMDLIVRVNRELFMEVKEMCQALEELMADEMEAMKKSGWREGEKYGRQKGMDRFARLSILLLKENHQEQLLKASEDEAYREELFKKYHI</sequence>
<comment type="caution">
    <text evidence="1">The sequence shown here is derived from an EMBL/GenBank/DDBJ whole genome shotgun (WGS) entry which is preliminary data.</text>
</comment>
<accession>A0A916Q722</accession>
<dbReference type="Proteomes" id="UP000613208">
    <property type="component" value="Unassembled WGS sequence"/>
</dbReference>